<dbReference type="EnsemblPlants" id="evm.model.02.1253">
    <property type="protein sequence ID" value="cds.evm.model.02.1253"/>
    <property type="gene ID" value="evm.TU.02.1253"/>
</dbReference>
<proteinExistence type="predicted"/>
<reference evidence="1" key="2">
    <citation type="submission" date="2021-03" db="UniProtKB">
        <authorList>
            <consortium name="EnsemblPlants"/>
        </authorList>
    </citation>
    <scope>IDENTIFICATION</scope>
</reference>
<accession>A0A803NSX5</accession>
<keyword evidence="2" id="KW-1185">Reference proteome</keyword>
<organism evidence="1 2">
    <name type="scientific">Cannabis sativa</name>
    <name type="common">Hemp</name>
    <name type="synonym">Marijuana</name>
    <dbReference type="NCBI Taxonomy" id="3483"/>
    <lineage>
        <taxon>Eukaryota</taxon>
        <taxon>Viridiplantae</taxon>
        <taxon>Streptophyta</taxon>
        <taxon>Embryophyta</taxon>
        <taxon>Tracheophyta</taxon>
        <taxon>Spermatophyta</taxon>
        <taxon>Magnoliopsida</taxon>
        <taxon>eudicotyledons</taxon>
        <taxon>Gunneridae</taxon>
        <taxon>Pentapetalae</taxon>
        <taxon>rosids</taxon>
        <taxon>fabids</taxon>
        <taxon>Rosales</taxon>
        <taxon>Cannabaceae</taxon>
        <taxon>Cannabis</taxon>
    </lineage>
</organism>
<dbReference type="EMBL" id="UZAU01000168">
    <property type="status" value="NOT_ANNOTATED_CDS"/>
    <property type="molecule type" value="Genomic_DNA"/>
</dbReference>
<dbReference type="AlphaFoldDB" id="A0A803NSX5"/>
<reference evidence="1" key="1">
    <citation type="submission" date="2018-11" db="EMBL/GenBank/DDBJ databases">
        <authorList>
            <person name="Grassa J C."/>
        </authorList>
    </citation>
    <scope>NUCLEOTIDE SEQUENCE [LARGE SCALE GENOMIC DNA]</scope>
</reference>
<evidence type="ECO:0000313" key="2">
    <source>
        <dbReference type="Proteomes" id="UP000596661"/>
    </source>
</evidence>
<protein>
    <submittedName>
        <fullName evidence="1">Uncharacterized protein</fullName>
    </submittedName>
</protein>
<dbReference type="Gramene" id="evm.model.02.1253">
    <property type="protein sequence ID" value="cds.evm.model.02.1253"/>
    <property type="gene ID" value="evm.TU.02.1253"/>
</dbReference>
<evidence type="ECO:0000313" key="1">
    <source>
        <dbReference type="EnsemblPlants" id="cds.evm.model.02.1253"/>
    </source>
</evidence>
<sequence length="166" mass="18307">MGMKLKKSTDHLVGWGQDPQTVYTNVKVASLVTLFRFQPLLTESASKLLITSQKVGNASVVLPSSTHKTKITLKRYEAIAEGEDCKKEGTKWQERQVEAAVLIDETTPRHPVVLKTNTWRGWIGGGGRRRPAWQALVGGELLTRGHVASGIFGGSWRPRKGWSSSV</sequence>
<name>A0A803NSX5_CANSA</name>
<dbReference type="Proteomes" id="UP000596661">
    <property type="component" value="Chromosome 2"/>
</dbReference>